<keyword evidence="2" id="KW-0326">Glycosidase</keyword>
<keyword evidence="1" id="KW-0378">Hydrolase</keyword>
<comment type="caution">
    <text evidence="2">The sequence shown here is derived from an EMBL/GenBank/DDBJ whole genome shotgun (WGS) entry which is preliminary data.</text>
</comment>
<accession>A0A5A7RFF5</accession>
<dbReference type="GO" id="GO:0006952">
    <property type="term" value="P:defense response"/>
    <property type="evidence" value="ECO:0007669"/>
    <property type="project" value="UniProtKB-KW"/>
</dbReference>
<protein>
    <recommendedName>
        <fullName evidence="1">rRNA N-glycosylase</fullName>
        <ecNumber evidence="1">3.2.2.22</ecNumber>
    </recommendedName>
</protein>
<keyword evidence="3" id="KW-1185">Reference proteome</keyword>
<reference evidence="3" key="1">
    <citation type="journal article" date="2019" name="Curr. Biol.">
        <title>Genome Sequence of Striga asiatica Provides Insight into the Evolution of Plant Parasitism.</title>
        <authorList>
            <person name="Yoshida S."/>
            <person name="Kim S."/>
            <person name="Wafula E.K."/>
            <person name="Tanskanen J."/>
            <person name="Kim Y.M."/>
            <person name="Honaas L."/>
            <person name="Yang Z."/>
            <person name="Spallek T."/>
            <person name="Conn C.E."/>
            <person name="Ichihashi Y."/>
            <person name="Cheong K."/>
            <person name="Cui S."/>
            <person name="Der J.P."/>
            <person name="Gundlach H."/>
            <person name="Jiao Y."/>
            <person name="Hori C."/>
            <person name="Ishida J.K."/>
            <person name="Kasahara H."/>
            <person name="Kiba T."/>
            <person name="Kim M.S."/>
            <person name="Koo N."/>
            <person name="Laohavisit A."/>
            <person name="Lee Y.H."/>
            <person name="Lumba S."/>
            <person name="McCourt P."/>
            <person name="Mortimer J.C."/>
            <person name="Mutuku J.M."/>
            <person name="Nomura T."/>
            <person name="Sasaki-Sekimoto Y."/>
            <person name="Seto Y."/>
            <person name="Wang Y."/>
            <person name="Wakatake T."/>
            <person name="Sakakibara H."/>
            <person name="Demura T."/>
            <person name="Yamaguchi S."/>
            <person name="Yoneyama K."/>
            <person name="Manabe R.I."/>
            <person name="Nelson D.C."/>
            <person name="Schulman A.H."/>
            <person name="Timko M.P."/>
            <person name="dePamphilis C.W."/>
            <person name="Choi D."/>
            <person name="Shirasu K."/>
        </authorList>
    </citation>
    <scope>NUCLEOTIDE SEQUENCE [LARGE SCALE GENOMIC DNA]</scope>
    <source>
        <strain evidence="3">cv. UVA1</strain>
    </source>
</reference>
<dbReference type="GO" id="GO:0017148">
    <property type="term" value="P:negative regulation of translation"/>
    <property type="evidence" value="ECO:0007669"/>
    <property type="project" value="UniProtKB-KW"/>
</dbReference>
<organism evidence="2 3">
    <name type="scientific">Striga asiatica</name>
    <name type="common">Asiatic witchweed</name>
    <name type="synonym">Buchnera asiatica</name>
    <dbReference type="NCBI Taxonomy" id="4170"/>
    <lineage>
        <taxon>Eukaryota</taxon>
        <taxon>Viridiplantae</taxon>
        <taxon>Streptophyta</taxon>
        <taxon>Embryophyta</taxon>
        <taxon>Tracheophyta</taxon>
        <taxon>Spermatophyta</taxon>
        <taxon>Magnoliopsida</taxon>
        <taxon>eudicotyledons</taxon>
        <taxon>Gunneridae</taxon>
        <taxon>Pentapetalae</taxon>
        <taxon>asterids</taxon>
        <taxon>lamiids</taxon>
        <taxon>Lamiales</taxon>
        <taxon>Orobanchaceae</taxon>
        <taxon>Buchnereae</taxon>
        <taxon>Striga</taxon>
    </lineage>
</organism>
<dbReference type="InterPro" id="IPR001574">
    <property type="entry name" value="Ribosome_inactivat_prot"/>
</dbReference>
<comment type="similarity">
    <text evidence="1">Belongs to the ribosome-inactivating protein family.</text>
</comment>
<evidence type="ECO:0000313" key="3">
    <source>
        <dbReference type="Proteomes" id="UP000325081"/>
    </source>
</evidence>
<keyword evidence="1" id="KW-0652">Protein synthesis inhibitor</keyword>
<proteinExistence type="inferred from homology"/>
<sequence length="163" mass="19014">MLLPWTYVEILDNIYLIGFEFEADNDEEQLRLRFHGDEGLFPGGTDLPYNGQYPQLDKSDLRSRMIMGREGLRNAFRLLGMARTLQDHKYYRKCNLVCDLPYFEAPRFVKLESFIAKNYETEAGITLTKRHVGLANCWVKYSRDIVLNTEGKGEAMLICEKLF</sequence>
<dbReference type="InterPro" id="IPR016138">
    <property type="entry name" value="Ribosome_inactivat_prot_sub1"/>
</dbReference>
<name>A0A5A7RFF5_STRAF</name>
<keyword evidence="1" id="KW-0800">Toxin</keyword>
<dbReference type="Pfam" id="PF00161">
    <property type="entry name" value="RIP"/>
    <property type="match status" value="1"/>
</dbReference>
<dbReference type="SUPFAM" id="SSF56371">
    <property type="entry name" value="Ribosome inactivating proteins (RIP)"/>
    <property type="match status" value="1"/>
</dbReference>
<evidence type="ECO:0000256" key="1">
    <source>
        <dbReference type="RuleBase" id="RU004915"/>
    </source>
</evidence>
<dbReference type="GO" id="GO:0030598">
    <property type="term" value="F:rRNA N-glycosylase activity"/>
    <property type="evidence" value="ECO:0007669"/>
    <property type="project" value="UniProtKB-EC"/>
</dbReference>
<dbReference type="EMBL" id="BKCP01012292">
    <property type="protein sequence ID" value="GER55914.1"/>
    <property type="molecule type" value="Genomic_DNA"/>
</dbReference>
<dbReference type="Gene3D" id="3.40.420.10">
    <property type="entry name" value="Ricin (A subunit), domain 1"/>
    <property type="match status" value="1"/>
</dbReference>
<dbReference type="Proteomes" id="UP000325081">
    <property type="component" value="Unassembled WGS sequence"/>
</dbReference>
<evidence type="ECO:0000313" key="2">
    <source>
        <dbReference type="EMBL" id="GER55914.1"/>
    </source>
</evidence>
<gene>
    <name evidence="2" type="ORF">STAS_33605</name>
</gene>
<dbReference type="GO" id="GO:0090729">
    <property type="term" value="F:toxin activity"/>
    <property type="evidence" value="ECO:0007669"/>
    <property type="project" value="UniProtKB-KW"/>
</dbReference>
<dbReference type="EC" id="3.2.2.22" evidence="1"/>
<comment type="catalytic activity">
    <reaction evidence="1">
        <text>Endohydrolysis of the N-glycosidic bond at one specific adenosine on the 28S rRNA.</text>
        <dbReference type="EC" id="3.2.2.22"/>
    </reaction>
</comment>
<dbReference type="InterPro" id="IPR036041">
    <property type="entry name" value="Ribosome-inact_prot_sf"/>
</dbReference>
<dbReference type="AlphaFoldDB" id="A0A5A7RFF5"/>
<keyword evidence="1" id="KW-0611">Plant defense</keyword>